<feature type="binding site" evidence="5">
    <location>
        <position position="141"/>
    </location>
    <ligand>
        <name>S-adenosyl-L-methionine</name>
        <dbReference type="ChEBI" id="CHEBI:59789"/>
    </ligand>
</feature>
<accession>A0A179G8H4</accession>
<evidence type="ECO:0000256" key="2">
    <source>
        <dbReference type="ARBA" id="ARBA00022603"/>
    </source>
</evidence>
<evidence type="ECO:0000256" key="3">
    <source>
        <dbReference type="ARBA" id="ARBA00022679"/>
    </source>
</evidence>
<dbReference type="EMBL" id="LSBJ02000001">
    <property type="protein sequence ID" value="OAQ73818.1"/>
    <property type="molecule type" value="Genomic_DNA"/>
</dbReference>
<protein>
    <recommendedName>
        <fullName evidence="5">Protein N-terminal and lysine N-methyltransferase EFM7</fullName>
        <ecNumber evidence="5">2.1.1.-</ecNumber>
    </recommendedName>
    <alternativeName>
        <fullName evidence="5">Elongation factor methyltransferase 7</fullName>
    </alternativeName>
</protein>
<evidence type="ECO:0000313" key="7">
    <source>
        <dbReference type="EMBL" id="OAQ73818.1"/>
    </source>
</evidence>
<organism evidence="7 8">
    <name type="scientific">Pochonia chlamydosporia 170</name>
    <dbReference type="NCBI Taxonomy" id="1380566"/>
    <lineage>
        <taxon>Eukaryota</taxon>
        <taxon>Fungi</taxon>
        <taxon>Dikarya</taxon>
        <taxon>Ascomycota</taxon>
        <taxon>Pezizomycotina</taxon>
        <taxon>Sordariomycetes</taxon>
        <taxon>Hypocreomycetidae</taxon>
        <taxon>Hypocreales</taxon>
        <taxon>Clavicipitaceae</taxon>
        <taxon>Pochonia</taxon>
    </lineage>
</organism>
<keyword evidence="8" id="KW-1185">Reference proteome</keyword>
<dbReference type="SUPFAM" id="SSF53335">
    <property type="entry name" value="S-adenosyl-L-methionine-dependent methyltransferases"/>
    <property type="match status" value="1"/>
</dbReference>
<feature type="binding site" evidence="5">
    <location>
        <begin position="81"/>
        <end position="83"/>
    </location>
    <ligand>
        <name>S-adenosyl-L-methionine</name>
        <dbReference type="ChEBI" id="CHEBI:59789"/>
    </ligand>
</feature>
<keyword evidence="7" id="KW-0560">Oxidoreductase</keyword>
<feature type="compositionally biased region" description="Basic and acidic residues" evidence="6">
    <location>
        <begin position="157"/>
        <end position="173"/>
    </location>
</feature>
<dbReference type="HAMAP" id="MF_03223">
    <property type="entry name" value="Methyltr_EFM7"/>
    <property type="match status" value="1"/>
</dbReference>
<dbReference type="GO" id="GO:0032259">
    <property type="term" value="P:methylation"/>
    <property type="evidence" value="ECO:0007669"/>
    <property type="project" value="UniProtKB-KW"/>
</dbReference>
<dbReference type="STRING" id="1380566.A0A179G8H4"/>
<dbReference type="AlphaFoldDB" id="A0A179G8H4"/>
<dbReference type="PROSITE" id="PS51560">
    <property type="entry name" value="SAM_MT_NNT1"/>
    <property type="match status" value="1"/>
</dbReference>
<feature type="binding site" evidence="5">
    <location>
        <position position="195"/>
    </location>
    <ligand>
        <name>S-adenosyl-L-methionine</name>
        <dbReference type="ChEBI" id="CHEBI:59789"/>
    </ligand>
</feature>
<comment type="subcellular location">
    <subcellularLocation>
        <location evidence="5">Cytoplasm</location>
    </subcellularLocation>
</comment>
<comment type="caution">
    <text evidence="7">The sequence shown here is derived from an EMBL/GenBank/DDBJ whole genome shotgun (WGS) entry which is preliminary data.</text>
</comment>
<dbReference type="GO" id="GO:0005737">
    <property type="term" value="C:cytoplasm"/>
    <property type="evidence" value="ECO:0007669"/>
    <property type="project" value="UniProtKB-SubCell"/>
</dbReference>
<dbReference type="InterPro" id="IPR019410">
    <property type="entry name" value="Methyltransf_16"/>
</dbReference>
<dbReference type="RefSeq" id="XP_018149901.1">
    <property type="nucleotide sequence ID" value="XM_018281267.1"/>
</dbReference>
<dbReference type="GeneID" id="28845261"/>
<dbReference type="InterPro" id="IPR029063">
    <property type="entry name" value="SAM-dependent_MTases_sf"/>
</dbReference>
<dbReference type="Gene3D" id="3.40.50.150">
    <property type="entry name" value="Vaccinia Virus protein VP39"/>
    <property type="match status" value="1"/>
</dbReference>
<dbReference type="GO" id="GO:0051213">
    <property type="term" value="F:dioxygenase activity"/>
    <property type="evidence" value="ECO:0007669"/>
    <property type="project" value="UniProtKB-KW"/>
</dbReference>
<feature type="region of interest" description="Disordered" evidence="6">
    <location>
        <begin position="155"/>
        <end position="182"/>
    </location>
</feature>
<dbReference type="GO" id="GO:0016279">
    <property type="term" value="F:protein-lysine N-methyltransferase activity"/>
    <property type="evidence" value="ECO:0007669"/>
    <property type="project" value="UniProtKB-UniRule"/>
</dbReference>
<keyword evidence="1 5" id="KW-0963">Cytoplasm</keyword>
<dbReference type="EC" id="2.1.1.-" evidence="5"/>
<comment type="similarity">
    <text evidence="5">Belongs to the class I-like SAM-binding methyltransferase superfamily. EFM7 family.</text>
</comment>
<evidence type="ECO:0000313" key="8">
    <source>
        <dbReference type="Proteomes" id="UP000078397"/>
    </source>
</evidence>
<comment type="function">
    <text evidence="5">S-adenosyl-L-methionine-dependent protein methyltransferase that trimethylates the N-terminal glycine 'Gly-2' of elongation factor 1-alpha, before also catalyzing the mono- and dimethylation of 'Lys-3'.</text>
</comment>
<keyword evidence="7" id="KW-0223">Dioxygenase</keyword>
<feature type="binding site" evidence="5">
    <location>
        <position position="55"/>
    </location>
    <ligand>
        <name>S-adenosyl-L-methionine</name>
        <dbReference type="ChEBI" id="CHEBI:59789"/>
    </ligand>
</feature>
<feature type="region of interest" description="Disordered" evidence="6">
    <location>
        <begin position="1"/>
        <end position="27"/>
    </location>
</feature>
<dbReference type="Proteomes" id="UP000078397">
    <property type="component" value="Unassembled WGS sequence"/>
</dbReference>
<evidence type="ECO:0000256" key="4">
    <source>
        <dbReference type="ARBA" id="ARBA00022691"/>
    </source>
</evidence>
<feature type="binding site" evidence="5">
    <location>
        <position position="103"/>
    </location>
    <ligand>
        <name>S-adenosyl-L-methionine</name>
        <dbReference type="ChEBI" id="CHEBI:59789"/>
    </ligand>
</feature>
<dbReference type="Pfam" id="PF10294">
    <property type="entry name" value="Methyltransf_16"/>
    <property type="match status" value="1"/>
</dbReference>
<proteinExistence type="inferred from homology"/>
<evidence type="ECO:0000256" key="1">
    <source>
        <dbReference type="ARBA" id="ARBA00022490"/>
    </source>
</evidence>
<dbReference type="PANTHER" id="PTHR14614">
    <property type="entry name" value="HEPATOCELLULAR CARCINOMA-ASSOCIATED ANTIGEN"/>
    <property type="match status" value="1"/>
</dbReference>
<sequence>MEEDDAYGTGGLMEDPEDYYPPSPPPTKQVFTMQSGKQVTLHLVGHSPTEAHHLWNGAKFISDYFEEDPSRVEGKSVLELGAAAGLPSLVAGILGAKKVVMTDFPDPDLVANMQKNIDECNGTVKPEGRIEQIIDAVGFVWGGDPEPLLARLTPASDTKEHQHQKNDEKETEKGNTSQKATGDGMQQRFDVLVLADLLFRHAEHGALVKTIKETMRASRDSAAYVFFTSYRPWKRDLDMGFFDVARNAGLEVEQVSERKLEKPLFEGDPGDLDVQKTVKGFVVRWRAEDCS</sequence>
<dbReference type="GO" id="GO:0071885">
    <property type="term" value="F:N-terminal protein N-methyltransferase activity"/>
    <property type="evidence" value="ECO:0007669"/>
    <property type="project" value="UniProtKB-UniRule"/>
</dbReference>
<keyword evidence="3 5" id="KW-0808">Transferase</keyword>
<dbReference type="OrthoDB" id="2106152at2759"/>
<keyword evidence="2 5" id="KW-0489">Methyltransferase</keyword>
<reference evidence="7 8" key="1">
    <citation type="journal article" date="2016" name="PLoS Pathog.">
        <title>Biosynthesis of antibiotic leucinostatins in bio-control fungus Purpureocillium lilacinum and their inhibition on phytophthora revealed by genome mining.</title>
        <authorList>
            <person name="Wang G."/>
            <person name="Liu Z."/>
            <person name="Lin R."/>
            <person name="Li E."/>
            <person name="Mao Z."/>
            <person name="Ling J."/>
            <person name="Yang Y."/>
            <person name="Yin W.B."/>
            <person name="Xie B."/>
        </authorList>
    </citation>
    <scope>NUCLEOTIDE SEQUENCE [LARGE SCALE GENOMIC DNA]</scope>
    <source>
        <strain evidence="7">170</strain>
    </source>
</reference>
<evidence type="ECO:0000256" key="5">
    <source>
        <dbReference type="HAMAP-Rule" id="MF_03223"/>
    </source>
</evidence>
<dbReference type="PANTHER" id="PTHR14614:SF10">
    <property type="entry name" value="PROTEIN N-TERMINAL AND LYSINE N-METHYLTRANSFERASE EFM7"/>
    <property type="match status" value="1"/>
</dbReference>
<name>A0A179G8H4_METCM</name>
<dbReference type="InterPro" id="IPR025784">
    <property type="entry name" value="EFM7"/>
</dbReference>
<dbReference type="KEGG" id="pchm:VFPPC_01434"/>
<evidence type="ECO:0000256" key="6">
    <source>
        <dbReference type="SAM" id="MobiDB-lite"/>
    </source>
</evidence>
<keyword evidence="4 5" id="KW-0949">S-adenosyl-L-methionine</keyword>
<gene>
    <name evidence="5" type="primary">EFM7</name>
    <name evidence="7" type="ORF">VFPPC_01434</name>
</gene>